<evidence type="ECO:0000313" key="15">
    <source>
        <dbReference type="Proteomes" id="UP000319160"/>
    </source>
</evidence>
<dbReference type="GO" id="GO:0005227">
    <property type="term" value="F:calcium-activated cation channel activity"/>
    <property type="evidence" value="ECO:0007669"/>
    <property type="project" value="InterPro"/>
</dbReference>
<feature type="domain" description="F-box" evidence="11">
    <location>
        <begin position="15"/>
        <end position="55"/>
    </location>
</feature>
<dbReference type="Proteomes" id="UP000319160">
    <property type="component" value="Unassembled WGS sequence"/>
</dbReference>
<evidence type="ECO:0000313" key="14">
    <source>
        <dbReference type="EMBL" id="TRX97637.1"/>
    </source>
</evidence>
<feature type="transmembrane region" description="Helical" evidence="9">
    <location>
        <begin position="1126"/>
        <end position="1150"/>
    </location>
</feature>
<evidence type="ECO:0000256" key="6">
    <source>
        <dbReference type="ARBA" id="ARBA00023136"/>
    </source>
</evidence>
<keyword evidence="7" id="KW-0175">Coiled coil</keyword>
<evidence type="ECO:0000259" key="11">
    <source>
        <dbReference type="Pfam" id="PF12937"/>
    </source>
</evidence>
<evidence type="ECO:0000256" key="8">
    <source>
        <dbReference type="SAM" id="MobiDB-lite"/>
    </source>
</evidence>
<dbReference type="Pfam" id="PF02714">
    <property type="entry name" value="RSN1_7TM"/>
    <property type="match status" value="1"/>
</dbReference>
<accession>A0A553IBR4</accession>
<dbReference type="OrthoDB" id="1689567at2759"/>
<feature type="compositionally biased region" description="Polar residues" evidence="8">
    <location>
        <begin position="1377"/>
        <end position="1393"/>
    </location>
</feature>
<evidence type="ECO:0000256" key="5">
    <source>
        <dbReference type="ARBA" id="ARBA00022989"/>
    </source>
</evidence>
<comment type="subcellular location">
    <subcellularLocation>
        <location evidence="1">Membrane</location>
        <topology evidence="1">Multi-pass membrane protein</topology>
    </subcellularLocation>
</comment>
<feature type="coiled-coil region" evidence="7">
    <location>
        <begin position="931"/>
        <end position="958"/>
    </location>
</feature>
<feature type="transmembrane region" description="Helical" evidence="9">
    <location>
        <begin position="628"/>
        <end position="649"/>
    </location>
</feature>
<evidence type="ECO:0000256" key="3">
    <source>
        <dbReference type="ARBA" id="ARBA00022448"/>
    </source>
</evidence>
<feature type="compositionally biased region" description="Basic and acidic residues" evidence="8">
    <location>
        <begin position="1397"/>
        <end position="1407"/>
    </location>
</feature>
<comment type="caution">
    <text evidence="14">The sequence shown here is derived from an EMBL/GenBank/DDBJ whole genome shotgun (WGS) entry which is preliminary data.</text>
</comment>
<dbReference type="Pfam" id="PF13967">
    <property type="entry name" value="RSN1_TM"/>
    <property type="match status" value="1"/>
</dbReference>
<evidence type="ECO:0008006" key="16">
    <source>
        <dbReference type="Google" id="ProtNLM"/>
    </source>
</evidence>
<dbReference type="InterPro" id="IPR001810">
    <property type="entry name" value="F-box_dom"/>
</dbReference>
<evidence type="ECO:0000259" key="13">
    <source>
        <dbReference type="Pfam" id="PF14703"/>
    </source>
</evidence>
<dbReference type="EMBL" id="VFLP01000005">
    <property type="protein sequence ID" value="TRX97637.1"/>
    <property type="molecule type" value="Genomic_DNA"/>
</dbReference>
<dbReference type="InterPro" id="IPR027815">
    <property type="entry name" value="CSC1/OSCA1-like_cyt"/>
</dbReference>
<keyword evidence="5 9" id="KW-1133">Transmembrane helix</keyword>
<feature type="transmembrane region" description="Helical" evidence="9">
    <location>
        <begin position="711"/>
        <end position="729"/>
    </location>
</feature>
<dbReference type="Pfam" id="PF14703">
    <property type="entry name" value="PHM7_cyt"/>
    <property type="match status" value="1"/>
</dbReference>
<evidence type="ECO:0000259" key="10">
    <source>
        <dbReference type="Pfam" id="PF02714"/>
    </source>
</evidence>
<evidence type="ECO:0000256" key="9">
    <source>
        <dbReference type="SAM" id="Phobius"/>
    </source>
</evidence>
<evidence type="ECO:0000256" key="2">
    <source>
        <dbReference type="ARBA" id="ARBA00007779"/>
    </source>
</evidence>
<dbReference type="PANTHER" id="PTHR13018:SF5">
    <property type="entry name" value="RE44586P"/>
    <property type="match status" value="1"/>
</dbReference>
<dbReference type="InterPro" id="IPR003864">
    <property type="entry name" value="CSC1/OSCA1-like_7TM"/>
</dbReference>
<keyword evidence="6 9" id="KW-0472">Membrane</keyword>
<feature type="transmembrane region" description="Helical" evidence="9">
    <location>
        <begin position="762"/>
        <end position="781"/>
    </location>
</feature>
<feature type="transmembrane region" description="Helical" evidence="9">
    <location>
        <begin position="1197"/>
        <end position="1217"/>
    </location>
</feature>
<evidence type="ECO:0000256" key="1">
    <source>
        <dbReference type="ARBA" id="ARBA00004141"/>
    </source>
</evidence>
<feature type="transmembrane region" description="Helical" evidence="9">
    <location>
        <begin position="1071"/>
        <end position="1091"/>
    </location>
</feature>
<dbReference type="GO" id="GO:0005886">
    <property type="term" value="C:plasma membrane"/>
    <property type="evidence" value="ECO:0007669"/>
    <property type="project" value="TreeGrafter"/>
</dbReference>
<gene>
    <name evidence="14" type="ORF">FHL15_001392</name>
</gene>
<evidence type="ECO:0000259" key="12">
    <source>
        <dbReference type="Pfam" id="PF13967"/>
    </source>
</evidence>
<organism evidence="14 15">
    <name type="scientific">Xylaria flabelliformis</name>
    <dbReference type="NCBI Taxonomy" id="2512241"/>
    <lineage>
        <taxon>Eukaryota</taxon>
        <taxon>Fungi</taxon>
        <taxon>Dikarya</taxon>
        <taxon>Ascomycota</taxon>
        <taxon>Pezizomycotina</taxon>
        <taxon>Sordariomycetes</taxon>
        <taxon>Xylariomycetidae</taxon>
        <taxon>Xylariales</taxon>
        <taxon>Xylariaceae</taxon>
        <taxon>Xylaria</taxon>
    </lineage>
</organism>
<sequence length="1407" mass="159987">MHLSNDTSSISRLANEVLLKILEDDLTTATLASCAICCKRWSALATSILYKHVVLTGTQKLSRWIASAPESLDSTIQSLTIYVTKDWNEDGSDSDANAMEQLRQDLNQLPARLRQMAKLRSFSIFTPRDRIPRSWVPNSSTEKILQAIPANCSSLEIFIDERLPDSSEQEKSHLCVSIRQLLPQLQYLRLALPCLCPESFGCVPAQSSTGSPDFFPADAPKLRECIIRLASPFGGGDVRRFDGPCNLSVSIFGVEAFVKCLLVMVDVGKVPLIEKLWVCDALPKIDIHENTSYGAFVRRDVLTRKSHTFPWNRLIPHPITKNHFLIRMPGEEGGKDLLTTQQGAAFLVERYGWMTARNGLRLPASLMYKYRLPRQESVIQTREEWSASSQNMTQLWRNETTTGMRLLEGETGDLLENRPAEFQIPEGWRWDDRNSRTNQLPNSPSQDILARVNVRITISGCGATIAKRGTFTHQSAIITTSPMFTAMAIMLKCFSAYLITVAVVGATGMLLEDLGLGLLRDDGHLCFERSEYKRFKDIPTCSLEEICERVADIRWADKRSHRITVWHTNALSLNYDFLNPFSYLHLCLSWLLRNRTYGRLDLLAIMLDDGSDDVCNGETAIAPGSKDIFVQLVLSSALGISAFIAFCILRPRWKTLYAARKRQNNPEIALPVLPDSFLGWIPALFRITEEQVLASAGLDAFVFLSFFKMSLRLFATMLLFSAAVLWPIHKAFDTTADPTADKSSLDILKDKGEADDKSWSYLWSYLTFTWFFTFLTLYYMNSETFKVVKIRQDYLGTQSTVTDRTFRLTGIPKDLRTEEKIKEFVENLEIGHVRGVNLCRHWAEIDGLMVQRRNTLRQLEEAWSAYRSQKTVVPRAAVRDNLVNDEDEQIEDHEVHAEENGRLLAGNGLRGLISERERPKIRLRFGFLKMRNRKIDALDYYEEQLRRLDEKIQDARRKDYSPTDTAFVTMDSIAACQMAIQATVDPRPGQLLIKPAPSPYDVIWKNTRVAPPLADMLDRHEITKALVRTGLPTLVVSLLNVLVPYLYDYLSNIQGFISQGDVELSVISKNFFFVFFNIFVVYAVSGSAALADFWKIIRDSLSDTNTIAAKIAESIQNLSNFYLNFIMLQGFGLFPFKLLQFGSVFLYPLYRMGSKTPRDFAELVQPTLFNYGFYLPTALLIFILCLVYSVLPGSELVLLLGVCYFGLGYFVYKYQLLYSMDQPQHATGRAWPMICRRIILGLVSFQIVMLAILVLRKAFSKAVFIAPLVVFTLWYNYYFTKQFIPLTKFIALRSIKRDSDPGVQSNPDQDEREPMRLARRMSTIDEDREKGLSFINPSLIAPLEQPWIYQDPPPPLSPEEISTTDSLIRYEDQDFTTPEHNNTIVSTSSSLSLGDTHVWRESGDNNV</sequence>
<feature type="domain" description="CSC1/OSCA1-like 7TM region" evidence="10">
    <location>
        <begin position="1007"/>
        <end position="1252"/>
    </location>
</feature>
<feature type="transmembrane region" description="Helical" evidence="9">
    <location>
        <begin position="1171"/>
        <end position="1191"/>
    </location>
</feature>
<dbReference type="InterPro" id="IPR045122">
    <property type="entry name" value="Csc1-like"/>
</dbReference>
<feature type="domain" description="CSC1/OSCA1-like N-terminal transmembrane" evidence="12">
    <location>
        <begin position="628"/>
        <end position="780"/>
    </location>
</feature>
<dbReference type="InterPro" id="IPR032880">
    <property type="entry name" value="CSC1/OSCA1-like_N"/>
</dbReference>
<keyword evidence="4 9" id="KW-0812">Transmembrane</keyword>
<keyword evidence="15" id="KW-1185">Reference proteome</keyword>
<keyword evidence="3" id="KW-0813">Transport</keyword>
<dbReference type="Pfam" id="PF12937">
    <property type="entry name" value="F-box-like"/>
    <property type="match status" value="1"/>
</dbReference>
<dbReference type="PANTHER" id="PTHR13018">
    <property type="entry name" value="PROBABLE MEMBRANE PROTEIN DUF221-RELATED"/>
    <property type="match status" value="1"/>
</dbReference>
<feature type="transmembrane region" description="Helical" evidence="9">
    <location>
        <begin position="1238"/>
        <end position="1256"/>
    </location>
</feature>
<proteinExistence type="inferred from homology"/>
<evidence type="ECO:0000256" key="7">
    <source>
        <dbReference type="SAM" id="Coils"/>
    </source>
</evidence>
<feature type="region of interest" description="Disordered" evidence="8">
    <location>
        <begin position="1377"/>
        <end position="1407"/>
    </location>
</feature>
<feature type="domain" description="CSC1/OSCA1-like cytosolic" evidence="13">
    <location>
        <begin position="803"/>
        <end position="1006"/>
    </location>
</feature>
<evidence type="ECO:0000256" key="4">
    <source>
        <dbReference type="ARBA" id="ARBA00022692"/>
    </source>
</evidence>
<dbReference type="CDD" id="cd09917">
    <property type="entry name" value="F-box_SF"/>
    <property type="match status" value="1"/>
</dbReference>
<protein>
    <recommendedName>
        <fullName evidence="16">F-box domain-containing protein</fullName>
    </recommendedName>
</protein>
<name>A0A553IBR4_9PEZI</name>
<reference evidence="15" key="1">
    <citation type="submission" date="2019-06" db="EMBL/GenBank/DDBJ databases">
        <title>Draft genome sequence of the griseofulvin-producing fungus Xylaria cubensis strain G536.</title>
        <authorList>
            <person name="Mead M.E."/>
            <person name="Raja H.A."/>
            <person name="Steenwyk J.L."/>
            <person name="Knowles S.L."/>
            <person name="Oberlies N.H."/>
            <person name="Rokas A."/>
        </authorList>
    </citation>
    <scope>NUCLEOTIDE SEQUENCE [LARGE SCALE GENOMIC DNA]</scope>
    <source>
        <strain evidence="15">G536</strain>
    </source>
</reference>
<comment type="similarity">
    <text evidence="2">Belongs to the CSC1 (TC 1.A.17) family.</text>
</comment>
<feature type="transmembrane region" description="Helical" evidence="9">
    <location>
        <begin position="1262"/>
        <end position="1279"/>
    </location>
</feature>